<proteinExistence type="predicted"/>
<dbReference type="Proteomes" id="UP000520198">
    <property type="component" value="Unassembled WGS sequence"/>
</dbReference>
<dbReference type="RefSeq" id="WP_176351688.1">
    <property type="nucleotide sequence ID" value="NZ_JABWDU010000001.1"/>
</dbReference>
<gene>
    <name evidence="1" type="ORF">HT585_03900</name>
</gene>
<name>A0A7Y6Q2R5_9HYPH</name>
<sequence>MNDYAGLREIAGLAHGIATQKKQNGRRMAAPVEKYTLDVRAKHVAQKYAAVLR</sequence>
<dbReference type="AlphaFoldDB" id="A0A7Y6Q2R5"/>
<reference evidence="1 2" key="1">
    <citation type="submission" date="2020-06" db="EMBL/GenBank/DDBJ databases">
        <authorList>
            <person name="Grouzdev D.S."/>
        </authorList>
    </citation>
    <scope>NUCLEOTIDE SEQUENCE [LARGE SCALE GENOMIC DNA]</scope>
    <source>
        <strain evidence="1 2">HO-A22</strain>
    </source>
</reference>
<accession>A0A7Y6Q2R5</accession>
<dbReference type="EMBL" id="JABWDU010000001">
    <property type="protein sequence ID" value="NVD37986.1"/>
    <property type="molecule type" value="Genomic_DNA"/>
</dbReference>
<comment type="caution">
    <text evidence="1">The sequence shown here is derived from an EMBL/GenBank/DDBJ whole genome shotgun (WGS) entry which is preliminary data.</text>
</comment>
<evidence type="ECO:0000313" key="2">
    <source>
        <dbReference type="Proteomes" id="UP000520198"/>
    </source>
</evidence>
<organism evidence="1 2">
    <name type="scientific">Ensifer oleiphilus</name>
    <dbReference type="NCBI Taxonomy" id="2742698"/>
    <lineage>
        <taxon>Bacteria</taxon>
        <taxon>Pseudomonadati</taxon>
        <taxon>Pseudomonadota</taxon>
        <taxon>Alphaproteobacteria</taxon>
        <taxon>Hyphomicrobiales</taxon>
        <taxon>Rhizobiaceae</taxon>
        <taxon>Sinorhizobium/Ensifer group</taxon>
        <taxon>Ensifer</taxon>
    </lineage>
</organism>
<keyword evidence="2" id="KW-1185">Reference proteome</keyword>
<evidence type="ECO:0000313" key="1">
    <source>
        <dbReference type="EMBL" id="NVD37986.1"/>
    </source>
</evidence>
<protein>
    <submittedName>
        <fullName evidence="1">Uncharacterized protein</fullName>
    </submittedName>
</protein>